<protein>
    <submittedName>
        <fullName evidence="2">Uncharacterized protein</fullName>
    </submittedName>
</protein>
<organism evidence="2 3">
    <name type="scientific">Coleophoma crateriformis</name>
    <dbReference type="NCBI Taxonomy" id="565419"/>
    <lineage>
        <taxon>Eukaryota</taxon>
        <taxon>Fungi</taxon>
        <taxon>Dikarya</taxon>
        <taxon>Ascomycota</taxon>
        <taxon>Pezizomycotina</taxon>
        <taxon>Leotiomycetes</taxon>
        <taxon>Helotiales</taxon>
        <taxon>Dermateaceae</taxon>
        <taxon>Coleophoma</taxon>
    </lineage>
</organism>
<proteinExistence type="predicted"/>
<dbReference type="Proteomes" id="UP000256328">
    <property type="component" value="Unassembled WGS sequence"/>
</dbReference>
<dbReference type="OrthoDB" id="5280080at2759"/>
<dbReference type="EMBL" id="PDLN01000011">
    <property type="protein sequence ID" value="RDW72232.1"/>
    <property type="molecule type" value="Genomic_DNA"/>
</dbReference>
<accession>A0A3D8RDX8</accession>
<name>A0A3D8RDX8_9HELO</name>
<feature type="region of interest" description="Disordered" evidence="1">
    <location>
        <begin position="149"/>
        <end position="168"/>
    </location>
</feature>
<reference evidence="2 3" key="1">
    <citation type="journal article" date="2018" name="IMA Fungus">
        <title>IMA Genome-F 9: Draft genome sequence of Annulohypoxylon stygium, Aspergillus mulundensis, Berkeleyomyces basicola (syn. Thielaviopsis basicola), Ceratocystis smalleyi, two Cercospora beticola strains, Coleophoma cylindrospora, Fusarium fracticaudum, Phialophora cf. hyalina, and Morchella septimelata.</title>
        <authorList>
            <person name="Wingfield B.D."/>
            <person name="Bills G.F."/>
            <person name="Dong Y."/>
            <person name="Huang W."/>
            <person name="Nel W.J."/>
            <person name="Swalarsk-Parry B.S."/>
            <person name="Vaghefi N."/>
            <person name="Wilken P.M."/>
            <person name="An Z."/>
            <person name="de Beer Z.W."/>
            <person name="De Vos L."/>
            <person name="Chen L."/>
            <person name="Duong T.A."/>
            <person name="Gao Y."/>
            <person name="Hammerbacher A."/>
            <person name="Kikkert J.R."/>
            <person name="Li Y."/>
            <person name="Li H."/>
            <person name="Li K."/>
            <person name="Li Q."/>
            <person name="Liu X."/>
            <person name="Ma X."/>
            <person name="Naidoo K."/>
            <person name="Pethybridge S.J."/>
            <person name="Sun J."/>
            <person name="Steenkamp E.T."/>
            <person name="van der Nest M.A."/>
            <person name="van Wyk S."/>
            <person name="Wingfield M.J."/>
            <person name="Xiong C."/>
            <person name="Yue Q."/>
            <person name="Zhang X."/>
        </authorList>
    </citation>
    <scope>NUCLEOTIDE SEQUENCE [LARGE SCALE GENOMIC DNA]</scope>
    <source>
        <strain evidence="2 3">BP5796</strain>
    </source>
</reference>
<dbReference type="AlphaFoldDB" id="A0A3D8RDX8"/>
<keyword evidence="3" id="KW-1185">Reference proteome</keyword>
<evidence type="ECO:0000256" key="1">
    <source>
        <dbReference type="SAM" id="MobiDB-lite"/>
    </source>
</evidence>
<sequence length="168" mass="18305">MSVAQPNSGNGLSPSPVVLPPNVFIFSPVDARAAEALLNSRIFTRLAVSAHTEPTKLSEALRSTEALSETFCLRFRNAILIFTGARADNPDDEMDSHHEKFRLVALALKEFDISLDVAGCVFDALDILQAGFQLDKLSDGAVMVIDLMSQEDDDDESSSGEDEELFRS</sequence>
<comment type="caution">
    <text evidence="2">The sequence shown here is derived from an EMBL/GenBank/DDBJ whole genome shotgun (WGS) entry which is preliminary data.</text>
</comment>
<evidence type="ECO:0000313" key="3">
    <source>
        <dbReference type="Proteomes" id="UP000256328"/>
    </source>
</evidence>
<gene>
    <name evidence="2" type="ORF">BP5796_08266</name>
</gene>
<evidence type="ECO:0000313" key="2">
    <source>
        <dbReference type="EMBL" id="RDW72232.1"/>
    </source>
</evidence>